<evidence type="ECO:0000256" key="6">
    <source>
        <dbReference type="ARBA" id="ARBA00022989"/>
    </source>
</evidence>
<reference evidence="11" key="1">
    <citation type="submission" date="2023-07" db="EMBL/GenBank/DDBJ databases">
        <title>Genomic Encyclopedia of Type Strains, Phase IV (KMG-IV): sequencing the most valuable type-strain genomes for metagenomic binning, comparative biology and taxonomic classification.</title>
        <authorList>
            <person name="Goeker M."/>
        </authorList>
    </citation>
    <scope>NUCLEOTIDE SEQUENCE</scope>
    <source>
        <strain evidence="11">DSM 19659</strain>
    </source>
</reference>
<evidence type="ECO:0000256" key="9">
    <source>
        <dbReference type="SAM" id="Phobius"/>
    </source>
</evidence>
<dbReference type="Proteomes" id="UP001241537">
    <property type="component" value="Unassembled WGS sequence"/>
</dbReference>
<dbReference type="GO" id="GO:0015740">
    <property type="term" value="P:C4-dicarboxylate transport"/>
    <property type="evidence" value="ECO:0007669"/>
    <property type="project" value="TreeGrafter"/>
</dbReference>
<dbReference type="Pfam" id="PF04290">
    <property type="entry name" value="DctQ"/>
    <property type="match status" value="1"/>
</dbReference>
<comment type="similarity">
    <text evidence="8">Belongs to the TRAP transporter small permease family.</text>
</comment>
<evidence type="ECO:0000259" key="10">
    <source>
        <dbReference type="Pfam" id="PF04290"/>
    </source>
</evidence>
<keyword evidence="7 9" id="KW-0472">Membrane</keyword>
<name>A0AAE3VC83_9FIRM</name>
<dbReference type="EMBL" id="JAUSTO010000027">
    <property type="protein sequence ID" value="MDQ0153631.1"/>
    <property type="molecule type" value="Genomic_DNA"/>
</dbReference>
<evidence type="ECO:0000256" key="2">
    <source>
        <dbReference type="ARBA" id="ARBA00022448"/>
    </source>
</evidence>
<dbReference type="RefSeq" id="WP_307255514.1">
    <property type="nucleotide sequence ID" value="NZ_JAUSTO010000027.1"/>
</dbReference>
<keyword evidence="12" id="KW-1185">Reference proteome</keyword>
<dbReference type="PANTHER" id="PTHR35011:SF2">
    <property type="entry name" value="2,3-DIKETO-L-GULONATE TRAP TRANSPORTER SMALL PERMEASE PROTEIN YIAM"/>
    <property type="match status" value="1"/>
</dbReference>
<comment type="subcellular location">
    <subcellularLocation>
        <location evidence="1">Cell inner membrane</location>
        <topology evidence="1">Multi-pass membrane protein</topology>
    </subcellularLocation>
</comment>
<comment type="caution">
    <text evidence="11">The sequence shown here is derived from an EMBL/GenBank/DDBJ whole genome shotgun (WGS) entry which is preliminary data.</text>
</comment>
<dbReference type="InterPro" id="IPR055348">
    <property type="entry name" value="DctQ"/>
</dbReference>
<dbReference type="GO" id="GO:0005886">
    <property type="term" value="C:plasma membrane"/>
    <property type="evidence" value="ECO:0007669"/>
    <property type="project" value="UniProtKB-SubCell"/>
</dbReference>
<organism evidence="11 12">
    <name type="scientific">Moryella indoligenes</name>
    <dbReference type="NCBI Taxonomy" id="371674"/>
    <lineage>
        <taxon>Bacteria</taxon>
        <taxon>Bacillati</taxon>
        <taxon>Bacillota</taxon>
        <taxon>Clostridia</taxon>
        <taxon>Lachnospirales</taxon>
        <taxon>Lachnospiraceae</taxon>
        <taxon>Moryella</taxon>
    </lineage>
</organism>
<keyword evidence="3" id="KW-1003">Cell membrane</keyword>
<protein>
    <submittedName>
        <fullName evidence="11">TRAP-type C4-dicarboxylate transport system permease small subunit</fullName>
    </submittedName>
</protein>
<dbReference type="InterPro" id="IPR007387">
    <property type="entry name" value="TRAP_DctQ"/>
</dbReference>
<dbReference type="PANTHER" id="PTHR35011">
    <property type="entry name" value="2,3-DIKETO-L-GULONATE TRAP TRANSPORTER SMALL PERMEASE PROTEIN YIAM"/>
    <property type="match status" value="1"/>
</dbReference>
<accession>A0AAE3VC83</accession>
<evidence type="ECO:0000313" key="12">
    <source>
        <dbReference type="Proteomes" id="UP001241537"/>
    </source>
</evidence>
<keyword evidence="4" id="KW-0997">Cell inner membrane</keyword>
<sequence>MKKIFSKLQKIEDFILFLAFVIMILGSFAQVVNRNIFKLGISWLEEISRYSLVYMALFATEAGLRDNSQISLTTLTERLGSTAKAICHIISKLVIIAFSAVCFYFSFSIIQTQIMSGQVSSGLHIPMWIPYSALPLSFGIIIMVQSITFVLSFFTGKCDDIIDKKEASE</sequence>
<evidence type="ECO:0000313" key="11">
    <source>
        <dbReference type="EMBL" id="MDQ0153631.1"/>
    </source>
</evidence>
<evidence type="ECO:0000256" key="4">
    <source>
        <dbReference type="ARBA" id="ARBA00022519"/>
    </source>
</evidence>
<evidence type="ECO:0000256" key="1">
    <source>
        <dbReference type="ARBA" id="ARBA00004429"/>
    </source>
</evidence>
<feature type="transmembrane region" description="Helical" evidence="9">
    <location>
        <begin position="85"/>
        <end position="107"/>
    </location>
</feature>
<gene>
    <name evidence="11" type="ORF">J2S20_002353</name>
</gene>
<feature type="transmembrane region" description="Helical" evidence="9">
    <location>
        <begin position="12"/>
        <end position="32"/>
    </location>
</feature>
<proteinExistence type="inferred from homology"/>
<evidence type="ECO:0000256" key="3">
    <source>
        <dbReference type="ARBA" id="ARBA00022475"/>
    </source>
</evidence>
<feature type="transmembrane region" description="Helical" evidence="9">
    <location>
        <begin position="127"/>
        <end position="154"/>
    </location>
</feature>
<dbReference type="GO" id="GO:0022857">
    <property type="term" value="F:transmembrane transporter activity"/>
    <property type="evidence" value="ECO:0007669"/>
    <property type="project" value="TreeGrafter"/>
</dbReference>
<keyword evidence="5 9" id="KW-0812">Transmembrane</keyword>
<evidence type="ECO:0000256" key="5">
    <source>
        <dbReference type="ARBA" id="ARBA00022692"/>
    </source>
</evidence>
<evidence type="ECO:0000256" key="8">
    <source>
        <dbReference type="ARBA" id="ARBA00038436"/>
    </source>
</evidence>
<feature type="domain" description="Tripartite ATP-independent periplasmic transporters DctQ component" evidence="10">
    <location>
        <begin position="23"/>
        <end position="150"/>
    </location>
</feature>
<keyword evidence="2" id="KW-0813">Transport</keyword>
<evidence type="ECO:0000256" key="7">
    <source>
        <dbReference type="ARBA" id="ARBA00023136"/>
    </source>
</evidence>
<dbReference type="AlphaFoldDB" id="A0AAE3VC83"/>
<keyword evidence="6 9" id="KW-1133">Transmembrane helix</keyword>